<dbReference type="InterPro" id="IPR058245">
    <property type="entry name" value="NreC/VraR/RcsB-like_REC"/>
</dbReference>
<dbReference type="PROSITE" id="PS50110">
    <property type="entry name" value="RESPONSE_REGULATORY"/>
    <property type="match status" value="1"/>
</dbReference>
<feature type="modified residue" description="4-aspartylphosphate" evidence="5">
    <location>
        <position position="57"/>
    </location>
</feature>
<dbReference type="Gene3D" id="1.10.10.10">
    <property type="entry name" value="Winged helix-like DNA-binding domain superfamily/Winged helix DNA-binding domain"/>
    <property type="match status" value="1"/>
</dbReference>
<dbReference type="Pfam" id="PF00196">
    <property type="entry name" value="GerE"/>
    <property type="match status" value="1"/>
</dbReference>
<keyword evidence="4" id="KW-0804">Transcription</keyword>
<dbReference type="EMBL" id="QGDT01000002">
    <property type="protein sequence ID" value="PWJ59382.1"/>
    <property type="molecule type" value="Genomic_DNA"/>
</dbReference>
<evidence type="ECO:0000256" key="4">
    <source>
        <dbReference type="ARBA" id="ARBA00023163"/>
    </source>
</evidence>
<dbReference type="GO" id="GO:0000160">
    <property type="term" value="P:phosphorelay signal transduction system"/>
    <property type="evidence" value="ECO:0007669"/>
    <property type="project" value="InterPro"/>
</dbReference>
<dbReference type="SUPFAM" id="SSF46894">
    <property type="entry name" value="C-terminal effector domain of the bipartite response regulators"/>
    <property type="match status" value="1"/>
</dbReference>
<comment type="caution">
    <text evidence="8">The sequence shown here is derived from an EMBL/GenBank/DDBJ whole genome shotgun (WGS) entry which is preliminary data.</text>
</comment>
<dbReference type="InterPro" id="IPR016032">
    <property type="entry name" value="Sig_transdc_resp-reg_C-effctor"/>
</dbReference>
<evidence type="ECO:0000313" key="9">
    <source>
        <dbReference type="Proteomes" id="UP000245880"/>
    </source>
</evidence>
<evidence type="ECO:0000259" key="6">
    <source>
        <dbReference type="PROSITE" id="PS50043"/>
    </source>
</evidence>
<dbReference type="InterPro" id="IPR001789">
    <property type="entry name" value="Sig_transdc_resp-reg_receiver"/>
</dbReference>
<evidence type="ECO:0000256" key="3">
    <source>
        <dbReference type="ARBA" id="ARBA00023125"/>
    </source>
</evidence>
<dbReference type="GO" id="GO:0006355">
    <property type="term" value="P:regulation of DNA-templated transcription"/>
    <property type="evidence" value="ECO:0007669"/>
    <property type="project" value="InterPro"/>
</dbReference>
<dbReference type="SMART" id="SM00421">
    <property type="entry name" value="HTH_LUXR"/>
    <property type="match status" value="1"/>
</dbReference>
<dbReference type="PRINTS" id="PR00038">
    <property type="entry name" value="HTHLUXR"/>
</dbReference>
<dbReference type="PROSITE" id="PS00622">
    <property type="entry name" value="HTH_LUXR_1"/>
    <property type="match status" value="1"/>
</dbReference>
<dbReference type="GO" id="GO:0003677">
    <property type="term" value="F:DNA binding"/>
    <property type="evidence" value="ECO:0007669"/>
    <property type="project" value="UniProtKB-KW"/>
</dbReference>
<dbReference type="InterPro" id="IPR039420">
    <property type="entry name" value="WalR-like"/>
</dbReference>
<gene>
    <name evidence="8" type="ORF">CLV98_102215</name>
</gene>
<dbReference type="AlphaFoldDB" id="A0A316AP85"/>
<evidence type="ECO:0000256" key="5">
    <source>
        <dbReference type="PROSITE-ProRule" id="PRU00169"/>
    </source>
</evidence>
<evidence type="ECO:0000256" key="2">
    <source>
        <dbReference type="ARBA" id="ARBA00023015"/>
    </source>
</evidence>
<accession>A0A316AP85</accession>
<dbReference type="PANTHER" id="PTHR43214:SF41">
    <property type="entry name" value="NITRATE_NITRITE RESPONSE REGULATOR PROTEIN NARP"/>
    <property type="match status" value="1"/>
</dbReference>
<keyword evidence="3" id="KW-0238">DNA-binding</keyword>
<dbReference type="InterPro" id="IPR000792">
    <property type="entry name" value="Tscrpt_reg_LuxR_C"/>
</dbReference>
<evidence type="ECO:0000256" key="1">
    <source>
        <dbReference type="ARBA" id="ARBA00022553"/>
    </source>
</evidence>
<keyword evidence="1 5" id="KW-0597">Phosphoprotein</keyword>
<dbReference type="InterPro" id="IPR011006">
    <property type="entry name" value="CheY-like_superfamily"/>
</dbReference>
<sequence length="217" mass="24230">MMIMKNILIVDDHPVVRLILKKILGRIDSNALITESKSFEEAENALKTKPMDLVILDLSIPGGKDVLMLGSLRKIQAKVPILIFSGREEKSHAPYYVNQGANGFVAKVAEESEVALAIQTVLNGGIYLRKEIKQLIFESILDQNEFQFNPLHSLTAREREMMQLLVEGHTVKAIAASLSVKISTVSTHKVRILEKLKVNNIIELAKKVELLQSELAH</sequence>
<protein>
    <submittedName>
        <fullName evidence="8">Two-component system response regulator FimZ (Fimbrial Z protein)</fullName>
    </submittedName>
</protein>
<dbReference type="PANTHER" id="PTHR43214">
    <property type="entry name" value="TWO-COMPONENT RESPONSE REGULATOR"/>
    <property type="match status" value="1"/>
</dbReference>
<proteinExistence type="predicted"/>
<dbReference type="SUPFAM" id="SSF52172">
    <property type="entry name" value="CheY-like"/>
    <property type="match status" value="1"/>
</dbReference>
<dbReference type="InterPro" id="IPR036388">
    <property type="entry name" value="WH-like_DNA-bd_sf"/>
</dbReference>
<keyword evidence="9" id="KW-1185">Reference proteome</keyword>
<dbReference type="Pfam" id="PF00072">
    <property type="entry name" value="Response_reg"/>
    <property type="match status" value="1"/>
</dbReference>
<organism evidence="8 9">
    <name type="scientific">Dyadobacter jejuensis</name>
    <dbReference type="NCBI Taxonomy" id="1082580"/>
    <lineage>
        <taxon>Bacteria</taxon>
        <taxon>Pseudomonadati</taxon>
        <taxon>Bacteroidota</taxon>
        <taxon>Cytophagia</taxon>
        <taxon>Cytophagales</taxon>
        <taxon>Spirosomataceae</taxon>
        <taxon>Dyadobacter</taxon>
    </lineage>
</organism>
<feature type="domain" description="Response regulatory" evidence="7">
    <location>
        <begin position="6"/>
        <end position="122"/>
    </location>
</feature>
<reference evidence="8 9" key="1">
    <citation type="submission" date="2018-03" db="EMBL/GenBank/DDBJ databases">
        <title>Genomic Encyclopedia of Archaeal and Bacterial Type Strains, Phase II (KMG-II): from individual species to whole genera.</title>
        <authorList>
            <person name="Goeker M."/>
        </authorList>
    </citation>
    <scope>NUCLEOTIDE SEQUENCE [LARGE SCALE GENOMIC DNA]</scope>
    <source>
        <strain evidence="8 9">DSM 100346</strain>
    </source>
</reference>
<dbReference type="CDD" id="cd06170">
    <property type="entry name" value="LuxR_C_like"/>
    <property type="match status" value="1"/>
</dbReference>
<dbReference type="Gene3D" id="3.40.50.2300">
    <property type="match status" value="1"/>
</dbReference>
<evidence type="ECO:0000313" key="8">
    <source>
        <dbReference type="EMBL" id="PWJ59382.1"/>
    </source>
</evidence>
<keyword evidence="2" id="KW-0805">Transcription regulation</keyword>
<feature type="domain" description="HTH luxR-type" evidence="6">
    <location>
        <begin position="147"/>
        <end position="212"/>
    </location>
</feature>
<dbReference type="PROSITE" id="PS50043">
    <property type="entry name" value="HTH_LUXR_2"/>
    <property type="match status" value="1"/>
</dbReference>
<dbReference type="CDD" id="cd17535">
    <property type="entry name" value="REC_NarL-like"/>
    <property type="match status" value="1"/>
</dbReference>
<evidence type="ECO:0000259" key="7">
    <source>
        <dbReference type="PROSITE" id="PS50110"/>
    </source>
</evidence>
<name>A0A316AP85_9BACT</name>
<dbReference type="SMART" id="SM00448">
    <property type="entry name" value="REC"/>
    <property type="match status" value="1"/>
</dbReference>
<dbReference type="Proteomes" id="UP000245880">
    <property type="component" value="Unassembled WGS sequence"/>
</dbReference>